<dbReference type="Pfam" id="PF13812">
    <property type="entry name" value="PPR_3"/>
    <property type="match status" value="1"/>
</dbReference>
<dbReference type="EMBL" id="PNBA02000015">
    <property type="protein sequence ID" value="KAG6398456.1"/>
    <property type="molecule type" value="Genomic_DNA"/>
</dbReference>
<protein>
    <recommendedName>
        <fullName evidence="7">Pentatricopeptide repeat domain-containing protein 1</fullName>
    </recommendedName>
</protein>
<evidence type="ECO:0008006" key="7">
    <source>
        <dbReference type="Google" id="ProtNLM"/>
    </source>
</evidence>
<evidence type="ECO:0000313" key="5">
    <source>
        <dbReference type="EMBL" id="KAG6398456.1"/>
    </source>
</evidence>
<dbReference type="AlphaFoldDB" id="A0A8X8ZB47"/>
<dbReference type="Gene3D" id="1.25.40.10">
    <property type="entry name" value="Tetratricopeptide repeat domain"/>
    <property type="match status" value="3"/>
</dbReference>
<dbReference type="InterPro" id="IPR011990">
    <property type="entry name" value="TPR-like_helical_dom_sf"/>
</dbReference>
<feature type="repeat" description="PPR" evidence="3">
    <location>
        <begin position="200"/>
        <end position="234"/>
    </location>
</feature>
<comment type="similarity">
    <text evidence="1">Belongs to the PPR family. P subfamily.</text>
</comment>
<dbReference type="Pfam" id="PF13041">
    <property type="entry name" value="PPR_2"/>
    <property type="match status" value="1"/>
</dbReference>
<reference evidence="5" key="1">
    <citation type="submission" date="2018-01" db="EMBL/GenBank/DDBJ databases">
        <authorList>
            <person name="Mao J.F."/>
        </authorList>
    </citation>
    <scope>NUCLEOTIDE SEQUENCE</scope>
    <source>
        <strain evidence="5">Huo1</strain>
        <tissue evidence="5">Leaf</tissue>
    </source>
</reference>
<comment type="caution">
    <text evidence="5">The sequence shown here is derived from an EMBL/GenBank/DDBJ whole genome shotgun (WGS) entry which is preliminary data.</text>
</comment>
<gene>
    <name evidence="5" type="ORF">SASPL_139916</name>
</gene>
<dbReference type="Proteomes" id="UP000298416">
    <property type="component" value="Unassembled WGS sequence"/>
</dbReference>
<organism evidence="5">
    <name type="scientific">Salvia splendens</name>
    <name type="common">Scarlet sage</name>
    <dbReference type="NCBI Taxonomy" id="180675"/>
    <lineage>
        <taxon>Eukaryota</taxon>
        <taxon>Viridiplantae</taxon>
        <taxon>Streptophyta</taxon>
        <taxon>Embryophyta</taxon>
        <taxon>Tracheophyta</taxon>
        <taxon>Spermatophyta</taxon>
        <taxon>Magnoliopsida</taxon>
        <taxon>eudicotyledons</taxon>
        <taxon>Gunneridae</taxon>
        <taxon>Pentapetalae</taxon>
        <taxon>asterids</taxon>
        <taxon>lamiids</taxon>
        <taxon>Lamiales</taxon>
        <taxon>Lamiaceae</taxon>
        <taxon>Nepetoideae</taxon>
        <taxon>Mentheae</taxon>
        <taxon>Salviinae</taxon>
        <taxon>Salvia</taxon>
        <taxon>Salvia subgen. Calosphace</taxon>
        <taxon>core Calosphace</taxon>
    </lineage>
</organism>
<evidence type="ECO:0000256" key="2">
    <source>
        <dbReference type="ARBA" id="ARBA00022737"/>
    </source>
</evidence>
<feature type="repeat" description="PPR" evidence="3">
    <location>
        <begin position="523"/>
        <end position="557"/>
    </location>
</feature>
<reference evidence="5" key="2">
    <citation type="submission" date="2020-08" db="EMBL/GenBank/DDBJ databases">
        <title>Plant Genome Project.</title>
        <authorList>
            <person name="Zhang R.-G."/>
        </authorList>
    </citation>
    <scope>NUCLEOTIDE SEQUENCE</scope>
    <source>
        <strain evidence="5">Huo1</strain>
        <tissue evidence="5">Leaf</tissue>
    </source>
</reference>
<dbReference type="PANTHER" id="PTHR47447:SF27">
    <property type="entry name" value="PENTACOTRIPEPTIDE-REPEAT REGION OF PRORP DOMAIN-CONTAINING PROTEIN"/>
    <property type="match status" value="1"/>
</dbReference>
<feature type="region of interest" description="Disordered" evidence="4">
    <location>
        <begin position="33"/>
        <end position="62"/>
    </location>
</feature>
<feature type="compositionally biased region" description="Basic residues" evidence="4">
    <location>
        <begin position="33"/>
        <end position="47"/>
    </location>
</feature>
<feature type="repeat" description="PPR" evidence="3">
    <location>
        <begin position="165"/>
        <end position="199"/>
    </location>
</feature>
<evidence type="ECO:0000256" key="4">
    <source>
        <dbReference type="SAM" id="MobiDB-lite"/>
    </source>
</evidence>
<dbReference type="PANTHER" id="PTHR47447">
    <property type="entry name" value="OS03G0856100 PROTEIN"/>
    <property type="match status" value="1"/>
</dbReference>
<sequence>MFSLNVFRQFLKTIPPFLNPVISRAFTSQKHIQQRKRVKYSSPKNKKSPTSESSTKKHDVETENYARQRITKIYNILKYSTWDSAKEQLENLSVKWDSYTVNQVLKTHPPMEKAWLFFNWAASRKNFRHDHYTYTTMIDIFGEARRISSMMYVFNQMKEKGIKIDVVTYTSLMHWISNDGDVDGAIDLWKEMRVKGCRPTVVSYTAYMKILLDSKRVDVATGVYKEMLESGLSPNCHTYTVLMEYLASSGYVPSILLYHKHFMSFVIIMSLPSRLDSYPVSLELLSKFSEAIEIFYKMQDAGVLPDKATCNILIEICCTSGEIWAMVKILEFMKENFLVLRNPVYQKALKSFKFAGESDTLLRQVNRHFSAEYSDEDDIVLHNSEIGVENGLVLNFMNKKNLVAIDSLLTDMADEGVQLHCKVVSDIIEVNIARQRQDGALLAYDYSVKWGINIERSAYLALIGFSIRANSFNKVVEIVEKMVKQGLSLGTQLNSLLIYRLGCGREVASAEKVFDLLPDKEKSSAEYTALISAYFSCGNASKGLETFNIMKSKCVKVALGTYCVVVAGLEKCGKARELEHYRKEKKSLEVERCSTNISMEETICNLLFAGDFITRRAR</sequence>
<evidence type="ECO:0000256" key="3">
    <source>
        <dbReference type="PROSITE-ProRule" id="PRU00708"/>
    </source>
</evidence>
<evidence type="ECO:0000256" key="1">
    <source>
        <dbReference type="ARBA" id="ARBA00007626"/>
    </source>
</evidence>
<dbReference type="Pfam" id="PF01535">
    <property type="entry name" value="PPR"/>
    <property type="match status" value="2"/>
</dbReference>
<accession>A0A8X8ZB47</accession>
<feature type="repeat" description="PPR" evidence="3">
    <location>
        <begin position="130"/>
        <end position="164"/>
    </location>
</feature>
<name>A0A8X8ZB47_SALSN</name>
<evidence type="ECO:0000313" key="6">
    <source>
        <dbReference type="Proteomes" id="UP000298416"/>
    </source>
</evidence>
<dbReference type="NCBIfam" id="TIGR00756">
    <property type="entry name" value="PPR"/>
    <property type="match status" value="3"/>
</dbReference>
<keyword evidence="2" id="KW-0677">Repeat</keyword>
<dbReference type="PROSITE" id="PS51375">
    <property type="entry name" value="PPR"/>
    <property type="match status" value="4"/>
</dbReference>
<keyword evidence="6" id="KW-1185">Reference proteome</keyword>
<proteinExistence type="inferred from homology"/>
<dbReference type="InterPro" id="IPR002885">
    <property type="entry name" value="PPR_rpt"/>
</dbReference>